<proteinExistence type="predicted"/>
<dbReference type="Gene3D" id="3.40.50.300">
    <property type="entry name" value="P-loop containing nucleotide triphosphate hydrolases"/>
    <property type="match status" value="1"/>
</dbReference>
<feature type="signal peptide" evidence="1">
    <location>
        <begin position="1"/>
        <end position="16"/>
    </location>
</feature>
<dbReference type="SUPFAM" id="SSF52540">
    <property type="entry name" value="P-loop containing nucleoside triphosphate hydrolases"/>
    <property type="match status" value="1"/>
</dbReference>
<evidence type="ECO:0008006" key="4">
    <source>
        <dbReference type="Google" id="ProtNLM"/>
    </source>
</evidence>
<keyword evidence="1" id="KW-0732">Signal</keyword>
<reference evidence="2 3" key="1">
    <citation type="submission" date="2024-02" db="EMBL/GenBank/DDBJ databases">
        <authorList>
            <person name="Chen Y."/>
            <person name="Shah S."/>
            <person name="Dougan E. K."/>
            <person name="Thang M."/>
            <person name="Chan C."/>
        </authorList>
    </citation>
    <scope>NUCLEOTIDE SEQUENCE [LARGE SCALE GENOMIC DNA]</scope>
</reference>
<name>A0ABP0I2K3_9DINO</name>
<organism evidence="2 3">
    <name type="scientific">Durusdinium trenchii</name>
    <dbReference type="NCBI Taxonomy" id="1381693"/>
    <lineage>
        <taxon>Eukaryota</taxon>
        <taxon>Sar</taxon>
        <taxon>Alveolata</taxon>
        <taxon>Dinophyceae</taxon>
        <taxon>Suessiales</taxon>
        <taxon>Symbiodiniaceae</taxon>
        <taxon>Durusdinium</taxon>
    </lineage>
</organism>
<protein>
    <recommendedName>
        <fullName evidence="4">Sulfotransferase domain-containing protein</fullName>
    </recommendedName>
</protein>
<feature type="chain" id="PRO_5045430602" description="Sulfotransferase domain-containing protein" evidence="1">
    <location>
        <begin position="17"/>
        <end position="308"/>
    </location>
</feature>
<keyword evidence="3" id="KW-1185">Reference proteome</keyword>
<evidence type="ECO:0000256" key="1">
    <source>
        <dbReference type="SAM" id="SignalP"/>
    </source>
</evidence>
<dbReference type="Proteomes" id="UP001642464">
    <property type="component" value="Unassembled WGS sequence"/>
</dbReference>
<evidence type="ECO:0000313" key="2">
    <source>
        <dbReference type="EMBL" id="CAK8995797.1"/>
    </source>
</evidence>
<accession>A0ABP0I2K3</accession>
<gene>
    <name evidence="2" type="ORF">SCF082_LOCUS4514</name>
</gene>
<comment type="caution">
    <text evidence="2">The sequence shown here is derived from an EMBL/GenBank/DDBJ whole genome shotgun (WGS) entry which is preliminary data.</text>
</comment>
<dbReference type="EMBL" id="CAXAMM010002336">
    <property type="protein sequence ID" value="CAK8995797.1"/>
    <property type="molecule type" value="Genomic_DNA"/>
</dbReference>
<evidence type="ECO:0000313" key="3">
    <source>
        <dbReference type="Proteomes" id="UP001642464"/>
    </source>
</evidence>
<sequence length="308" mass="34984">MRFSWSLVIFIARCDASWPQLPDTALCDGTLGLFQRKLGRQERRAVQTEKPWEKRVYLVGTCHKVGSQLLRNVMEWTFDALGAKESCQYGGMGVPITFYTPEHTDCAEHPSSIRFDNHIDGDTISELRNLETHNTGGFRGVMMIRDPVDMVISAYSYHHRGAEPDSIYAQGMVELTPAEGVPAMASRMLDTVEVMVQAAKNAEPDVMLVSFERMTKSSASFNQTVQDMVEFLFTDEISKLDQQKILNRAVQEDLHRGYNGLSSIRFDDHWVNHTNDAEDMELAKRAWHVVPATLSAEYQRLRKELGYA</sequence>
<dbReference type="InterPro" id="IPR027417">
    <property type="entry name" value="P-loop_NTPase"/>
</dbReference>